<organism evidence="1 2">
    <name type="scientific">Camellia lanceoleosa</name>
    <dbReference type="NCBI Taxonomy" id="1840588"/>
    <lineage>
        <taxon>Eukaryota</taxon>
        <taxon>Viridiplantae</taxon>
        <taxon>Streptophyta</taxon>
        <taxon>Embryophyta</taxon>
        <taxon>Tracheophyta</taxon>
        <taxon>Spermatophyta</taxon>
        <taxon>Magnoliopsida</taxon>
        <taxon>eudicotyledons</taxon>
        <taxon>Gunneridae</taxon>
        <taxon>Pentapetalae</taxon>
        <taxon>asterids</taxon>
        <taxon>Ericales</taxon>
        <taxon>Theaceae</taxon>
        <taxon>Camellia</taxon>
    </lineage>
</organism>
<reference evidence="1 2" key="1">
    <citation type="journal article" date="2022" name="Plant J.">
        <title>Chromosome-level genome of Camellia lanceoleosa provides a valuable resource for understanding genome evolution and self-incompatibility.</title>
        <authorList>
            <person name="Gong W."/>
            <person name="Xiao S."/>
            <person name="Wang L."/>
            <person name="Liao Z."/>
            <person name="Chang Y."/>
            <person name="Mo W."/>
            <person name="Hu G."/>
            <person name="Li W."/>
            <person name="Zhao G."/>
            <person name="Zhu H."/>
            <person name="Hu X."/>
            <person name="Ji K."/>
            <person name="Xiang X."/>
            <person name="Song Q."/>
            <person name="Yuan D."/>
            <person name="Jin S."/>
            <person name="Zhang L."/>
        </authorList>
    </citation>
    <scope>NUCLEOTIDE SEQUENCE [LARGE SCALE GENOMIC DNA]</scope>
    <source>
        <strain evidence="1">SQ_2022a</strain>
    </source>
</reference>
<keyword evidence="1" id="KW-0675">Receptor</keyword>
<protein>
    <submittedName>
        <fullName evidence="1">Ubiquitin receptor RAD23d</fullName>
    </submittedName>
</protein>
<accession>A0ACC0HLR7</accession>
<dbReference type="EMBL" id="CM045761">
    <property type="protein sequence ID" value="KAI8013618.1"/>
    <property type="molecule type" value="Genomic_DNA"/>
</dbReference>
<name>A0ACC0HLR7_9ERIC</name>
<evidence type="ECO:0000313" key="1">
    <source>
        <dbReference type="EMBL" id="KAI8013618.1"/>
    </source>
</evidence>
<sequence length="173" mass="19037">MARLEFTGVIGVWAVFFTSRTSVLDEAEFSKFHSGVKRGDIVGVIGYPVPSFASYSASQPSNLPMLQELGKQNPHLMLLIQEHQVDFLRLINEPVEGGEGNILGAIGRAMPQAVTVTPEEREAIERICQFWCNEVDGTEGLVDGFRGGCLEVGSVIAILWNYLFLSRTTGLYL</sequence>
<evidence type="ECO:0000313" key="2">
    <source>
        <dbReference type="Proteomes" id="UP001060215"/>
    </source>
</evidence>
<dbReference type="Proteomes" id="UP001060215">
    <property type="component" value="Chromosome 4"/>
</dbReference>
<keyword evidence="2" id="KW-1185">Reference proteome</keyword>
<gene>
    <name evidence="1" type="ORF">LOK49_LG05G01521</name>
</gene>
<proteinExistence type="predicted"/>
<comment type="caution">
    <text evidence="1">The sequence shown here is derived from an EMBL/GenBank/DDBJ whole genome shotgun (WGS) entry which is preliminary data.</text>
</comment>